<reference evidence="2" key="2">
    <citation type="submission" date="2020-04" db="EMBL/GenBank/DDBJ databases">
        <authorList>
            <consortium name="NCBI Genome Project"/>
        </authorList>
    </citation>
    <scope>NUCLEOTIDE SEQUENCE</scope>
    <source>
        <strain evidence="2">CBS 342.82</strain>
    </source>
</reference>
<reference evidence="2" key="3">
    <citation type="submission" date="2025-08" db="UniProtKB">
        <authorList>
            <consortium name="RefSeq"/>
        </authorList>
    </citation>
    <scope>IDENTIFICATION</scope>
    <source>
        <strain evidence="2">CBS 342.82</strain>
    </source>
</reference>
<accession>A0A6J3LU04</accession>
<name>A0A6J3LU04_9PEZI</name>
<evidence type="ECO:0000313" key="2">
    <source>
        <dbReference type="RefSeq" id="XP_033455795.1"/>
    </source>
</evidence>
<sequence>MDVSADVAAWLSFAVTAIGLGGLISQANAINDKMDPFHANRSVEYLGIWFHKQRQFPWFIIAKPPPVGPVIKGSLAQGFCGLNDLYLTRLPLTSRSGKAGWATLLAIFHVREPELNRPIPLEDAEKGPGWTMTASTPSRVLNIAADDKEWYFLEQQPLVRHKANACTVISRTTLMTIMCLTNARKVFQYSDAAGFRAGYASYNGQWYLTWPIGQDATVQFAPHDSHSLATDVYPSSFPQRVDKCVQMLSGVVVANDSTDLGHLKVAFCGRKSPGIYQLRYIRNGFPGAHGSRHLYNMMGGKVYEVDFLLASQLGGPAQQTSPTPDQIELVLPSTEKNLPVSMIVGEQEQRVLCHALDVLPWSSLSWSIHRGMRDILVAFAKPVMDEYRSALAEALRRTVLERPHLLDARGWNPLFVRQSMGDMAASAVLAGNGNSGDLVRVVSDIVLVLTEGWDRARLDTVKFWRLPEGKRSLDTDAVVALTKVFVLEWSNEFDYQLYHDLPISLYFT</sequence>
<dbReference type="OrthoDB" id="5414271at2759"/>
<dbReference type="Proteomes" id="UP000504637">
    <property type="component" value="Unplaced"/>
</dbReference>
<proteinExistence type="predicted"/>
<evidence type="ECO:0000313" key="1">
    <source>
        <dbReference type="Proteomes" id="UP000504637"/>
    </source>
</evidence>
<organism evidence="2">
    <name type="scientific">Dissoconium aciculare CBS 342.82</name>
    <dbReference type="NCBI Taxonomy" id="1314786"/>
    <lineage>
        <taxon>Eukaryota</taxon>
        <taxon>Fungi</taxon>
        <taxon>Dikarya</taxon>
        <taxon>Ascomycota</taxon>
        <taxon>Pezizomycotina</taxon>
        <taxon>Dothideomycetes</taxon>
        <taxon>Dothideomycetidae</taxon>
        <taxon>Mycosphaerellales</taxon>
        <taxon>Dissoconiaceae</taxon>
        <taxon>Dissoconium</taxon>
    </lineage>
</organism>
<gene>
    <name evidence="2" type="ORF">K489DRAFT_413567</name>
</gene>
<protein>
    <submittedName>
        <fullName evidence="2">Uncharacterized protein</fullName>
    </submittedName>
</protein>
<reference evidence="2" key="1">
    <citation type="submission" date="2020-01" db="EMBL/GenBank/DDBJ databases">
        <authorList>
            <consortium name="DOE Joint Genome Institute"/>
            <person name="Haridas S."/>
            <person name="Albert R."/>
            <person name="Binder M."/>
            <person name="Bloem J."/>
            <person name="Labutti K."/>
            <person name="Salamov A."/>
            <person name="Andreopoulos B."/>
            <person name="Baker S.E."/>
            <person name="Barry K."/>
            <person name="Bills G."/>
            <person name="Bluhm B.H."/>
            <person name="Cannon C."/>
            <person name="Castanera R."/>
            <person name="Culley D.E."/>
            <person name="Daum C."/>
            <person name="Ezra D."/>
            <person name="Gonzalez J.B."/>
            <person name="Henrissat B."/>
            <person name="Kuo A."/>
            <person name="Liang C."/>
            <person name="Lipzen A."/>
            <person name="Lutzoni F."/>
            <person name="Magnuson J."/>
            <person name="Mondo S."/>
            <person name="Nolan M."/>
            <person name="Ohm R."/>
            <person name="Pangilinan J."/>
            <person name="Park H.-J."/>
            <person name="Ramirez L."/>
            <person name="Alfaro M."/>
            <person name="Sun H."/>
            <person name="Tritt A."/>
            <person name="Yoshinaga Y."/>
            <person name="Zwiers L.-H."/>
            <person name="Turgeon B.G."/>
            <person name="Goodwin S.B."/>
            <person name="Spatafora J.W."/>
            <person name="Crous P.W."/>
            <person name="Grigoriev I.V."/>
        </authorList>
    </citation>
    <scope>NUCLEOTIDE SEQUENCE</scope>
    <source>
        <strain evidence="2">CBS 342.82</strain>
    </source>
</reference>
<keyword evidence="1" id="KW-1185">Reference proteome</keyword>
<dbReference type="RefSeq" id="XP_033455795.1">
    <property type="nucleotide sequence ID" value="XM_033608056.1"/>
</dbReference>
<dbReference type="GeneID" id="54365855"/>
<dbReference type="AlphaFoldDB" id="A0A6J3LU04"/>